<feature type="domain" description="Thioredoxin" evidence="7">
    <location>
        <begin position="1"/>
        <end position="105"/>
    </location>
</feature>
<comment type="caution">
    <text evidence="8">The sequence shown here is derived from an EMBL/GenBank/DDBJ whole genome shotgun (WGS) entry which is preliminary data.</text>
</comment>
<dbReference type="Gene3D" id="3.40.30.10">
    <property type="entry name" value="Glutaredoxin"/>
    <property type="match status" value="1"/>
</dbReference>
<keyword evidence="2" id="KW-0813">Transport</keyword>
<organism evidence="8 9">
    <name type="scientific">Dorea hominis</name>
    <dbReference type="NCBI Taxonomy" id="2763040"/>
    <lineage>
        <taxon>Bacteria</taxon>
        <taxon>Bacillati</taxon>
        <taxon>Bacillota</taxon>
        <taxon>Clostridia</taxon>
        <taxon>Lachnospirales</taxon>
        <taxon>Lachnospiraceae</taxon>
        <taxon>Dorea</taxon>
    </lineage>
</organism>
<keyword evidence="9" id="KW-1185">Reference proteome</keyword>
<dbReference type="CDD" id="cd02947">
    <property type="entry name" value="TRX_family"/>
    <property type="match status" value="1"/>
</dbReference>
<evidence type="ECO:0000256" key="3">
    <source>
        <dbReference type="ARBA" id="ARBA00022982"/>
    </source>
</evidence>
<dbReference type="InterPro" id="IPR013766">
    <property type="entry name" value="Thioredoxin_domain"/>
</dbReference>
<protein>
    <recommendedName>
        <fullName evidence="6">Thioredoxin</fullName>
    </recommendedName>
</protein>
<dbReference type="EMBL" id="JACOOY010000003">
    <property type="protein sequence ID" value="MBC5664230.1"/>
    <property type="molecule type" value="Genomic_DNA"/>
</dbReference>
<evidence type="ECO:0000256" key="5">
    <source>
        <dbReference type="ARBA" id="ARBA00023284"/>
    </source>
</evidence>
<dbReference type="RefSeq" id="WP_186855381.1">
    <property type="nucleotide sequence ID" value="NZ_JACOOY010000003.1"/>
</dbReference>
<keyword evidence="5" id="KW-0676">Redox-active center</keyword>
<evidence type="ECO:0000259" key="7">
    <source>
        <dbReference type="PROSITE" id="PS51352"/>
    </source>
</evidence>
<evidence type="ECO:0000256" key="6">
    <source>
        <dbReference type="PIRNR" id="PIRNR000077"/>
    </source>
</evidence>
<accession>A0ABR7EUK1</accession>
<dbReference type="SUPFAM" id="SSF52833">
    <property type="entry name" value="Thioredoxin-like"/>
    <property type="match status" value="1"/>
</dbReference>
<dbReference type="PANTHER" id="PTHR45663:SF11">
    <property type="entry name" value="GEO12009P1"/>
    <property type="match status" value="1"/>
</dbReference>
<dbReference type="PIRSF" id="PIRSF000077">
    <property type="entry name" value="Thioredoxin"/>
    <property type="match status" value="1"/>
</dbReference>
<evidence type="ECO:0000256" key="1">
    <source>
        <dbReference type="ARBA" id="ARBA00008987"/>
    </source>
</evidence>
<dbReference type="InterPro" id="IPR036249">
    <property type="entry name" value="Thioredoxin-like_sf"/>
</dbReference>
<sequence length="107" mass="11907">MKHVTAANFPAVIHNSGVPVVVMFYASWCTKCAMMKPIAEEISGKYHAQYLFIEVDIDESPLLAKTYTDDLVPTFVCFKNGTVLASFGGLISSSILEERLKKIFRKS</sequence>
<keyword evidence="3" id="KW-0249">Electron transport</keyword>
<evidence type="ECO:0000256" key="4">
    <source>
        <dbReference type="ARBA" id="ARBA00023157"/>
    </source>
</evidence>
<evidence type="ECO:0000256" key="2">
    <source>
        <dbReference type="ARBA" id="ARBA00022448"/>
    </source>
</evidence>
<dbReference type="PANTHER" id="PTHR45663">
    <property type="entry name" value="GEO12009P1"/>
    <property type="match status" value="1"/>
</dbReference>
<evidence type="ECO:0000313" key="8">
    <source>
        <dbReference type="EMBL" id="MBC5664230.1"/>
    </source>
</evidence>
<name>A0ABR7EUK1_9FIRM</name>
<proteinExistence type="inferred from homology"/>
<comment type="similarity">
    <text evidence="1 6">Belongs to the thioredoxin family.</text>
</comment>
<dbReference type="InterPro" id="IPR005746">
    <property type="entry name" value="Thioredoxin"/>
</dbReference>
<keyword evidence="4" id="KW-1015">Disulfide bond</keyword>
<gene>
    <name evidence="8" type="ORF">H8S07_02860</name>
</gene>
<dbReference type="Proteomes" id="UP000647235">
    <property type="component" value="Unassembled WGS sequence"/>
</dbReference>
<dbReference type="PROSITE" id="PS51352">
    <property type="entry name" value="THIOREDOXIN_2"/>
    <property type="match status" value="1"/>
</dbReference>
<reference evidence="8 9" key="1">
    <citation type="submission" date="2020-08" db="EMBL/GenBank/DDBJ databases">
        <title>Genome public.</title>
        <authorList>
            <person name="Liu C."/>
            <person name="Sun Q."/>
        </authorList>
    </citation>
    <scope>NUCLEOTIDE SEQUENCE [LARGE SCALE GENOMIC DNA]</scope>
    <source>
        <strain evidence="8 9">NSJ-36</strain>
    </source>
</reference>
<dbReference type="Pfam" id="PF00085">
    <property type="entry name" value="Thioredoxin"/>
    <property type="match status" value="1"/>
</dbReference>
<evidence type="ECO:0000313" key="9">
    <source>
        <dbReference type="Proteomes" id="UP000647235"/>
    </source>
</evidence>